<keyword evidence="5" id="KW-0862">Zinc</keyword>
<evidence type="ECO:0000256" key="9">
    <source>
        <dbReference type="PROSITE-ProRule" id="PRU00042"/>
    </source>
</evidence>
<dbReference type="GO" id="GO:0005634">
    <property type="term" value="C:nucleus"/>
    <property type="evidence" value="ECO:0007669"/>
    <property type="project" value="UniProtKB-SubCell"/>
</dbReference>
<keyword evidence="7" id="KW-0804">Transcription</keyword>
<dbReference type="FunFam" id="3.30.160.60:FF:000012">
    <property type="entry name" value="RB-associated KRAB zinc finger protein-like"/>
    <property type="match status" value="1"/>
</dbReference>
<evidence type="ECO:0000256" key="2">
    <source>
        <dbReference type="ARBA" id="ARBA00022723"/>
    </source>
</evidence>
<dbReference type="GeneTree" id="ENSGT01120000277846"/>
<evidence type="ECO:0000256" key="5">
    <source>
        <dbReference type="ARBA" id="ARBA00022833"/>
    </source>
</evidence>
<dbReference type="Ensembl" id="ENSAOCT00000069999.1">
    <property type="protein sequence ID" value="ENSAOCP00000049187.1"/>
    <property type="gene ID" value="ENSAOCG00000031498.1"/>
</dbReference>
<name>A0AAQ5Y882_AMPOC</name>
<evidence type="ECO:0000256" key="6">
    <source>
        <dbReference type="ARBA" id="ARBA00023015"/>
    </source>
</evidence>
<dbReference type="PROSITE" id="PS00028">
    <property type="entry name" value="ZINC_FINGER_C2H2_1"/>
    <property type="match status" value="1"/>
</dbReference>
<dbReference type="SMART" id="SM00355">
    <property type="entry name" value="ZnF_C2H2"/>
    <property type="match status" value="1"/>
</dbReference>
<evidence type="ECO:0000256" key="3">
    <source>
        <dbReference type="ARBA" id="ARBA00022737"/>
    </source>
</evidence>
<proteinExistence type="predicted"/>
<dbReference type="InterPro" id="IPR013087">
    <property type="entry name" value="Znf_C2H2_type"/>
</dbReference>
<accession>A0AAQ5Y882</accession>
<keyword evidence="2" id="KW-0479">Metal-binding</keyword>
<dbReference type="InterPro" id="IPR036236">
    <property type="entry name" value="Znf_C2H2_sf"/>
</dbReference>
<dbReference type="SUPFAM" id="SSF57667">
    <property type="entry name" value="beta-beta-alpha zinc fingers"/>
    <property type="match status" value="1"/>
</dbReference>
<dbReference type="Proteomes" id="UP001501940">
    <property type="component" value="Chromosome 10"/>
</dbReference>
<evidence type="ECO:0000259" key="10">
    <source>
        <dbReference type="PROSITE" id="PS50157"/>
    </source>
</evidence>
<dbReference type="Gene3D" id="3.30.160.60">
    <property type="entry name" value="Classic Zinc Finger"/>
    <property type="match status" value="1"/>
</dbReference>
<organism evidence="11 12">
    <name type="scientific">Amphiprion ocellaris</name>
    <name type="common">Clown anemonefish</name>
    <dbReference type="NCBI Taxonomy" id="80972"/>
    <lineage>
        <taxon>Eukaryota</taxon>
        <taxon>Metazoa</taxon>
        <taxon>Chordata</taxon>
        <taxon>Craniata</taxon>
        <taxon>Vertebrata</taxon>
        <taxon>Euteleostomi</taxon>
        <taxon>Actinopterygii</taxon>
        <taxon>Neopterygii</taxon>
        <taxon>Teleostei</taxon>
        <taxon>Neoteleostei</taxon>
        <taxon>Acanthomorphata</taxon>
        <taxon>Ovalentaria</taxon>
        <taxon>Pomacentridae</taxon>
        <taxon>Amphiprion</taxon>
    </lineage>
</organism>
<evidence type="ECO:0000256" key="7">
    <source>
        <dbReference type="ARBA" id="ARBA00023163"/>
    </source>
</evidence>
<keyword evidence="8" id="KW-0539">Nucleus</keyword>
<evidence type="ECO:0000256" key="4">
    <source>
        <dbReference type="ARBA" id="ARBA00022771"/>
    </source>
</evidence>
<evidence type="ECO:0000313" key="12">
    <source>
        <dbReference type="Proteomes" id="UP001501940"/>
    </source>
</evidence>
<dbReference type="PROSITE" id="PS50157">
    <property type="entry name" value="ZINC_FINGER_C2H2_2"/>
    <property type="match status" value="1"/>
</dbReference>
<keyword evidence="4 9" id="KW-0863">Zinc-finger</keyword>
<keyword evidence="6" id="KW-0805">Transcription regulation</keyword>
<evidence type="ECO:0000256" key="8">
    <source>
        <dbReference type="ARBA" id="ARBA00023242"/>
    </source>
</evidence>
<dbReference type="GO" id="GO:0008270">
    <property type="term" value="F:zinc ion binding"/>
    <property type="evidence" value="ECO:0007669"/>
    <property type="project" value="UniProtKB-KW"/>
</dbReference>
<reference evidence="11" key="3">
    <citation type="submission" date="2025-09" db="UniProtKB">
        <authorList>
            <consortium name="Ensembl"/>
        </authorList>
    </citation>
    <scope>IDENTIFICATION</scope>
</reference>
<reference evidence="11 12" key="1">
    <citation type="submission" date="2022-01" db="EMBL/GenBank/DDBJ databases">
        <title>A chromosome-scale genome assembly of the false clownfish, Amphiprion ocellaris.</title>
        <authorList>
            <person name="Ryu T."/>
        </authorList>
    </citation>
    <scope>NUCLEOTIDE SEQUENCE [LARGE SCALE GENOMIC DNA]</scope>
</reference>
<sequence length="124" mass="14103">KLRALNDHEKVHTTSATPHVCETCGKSFRSLPYLILHQRKHRERQPRERQPSLLKWLLVVFSNHLSTDFPGHLCYICMCMDMQSYAAAPPGSSGAPGTDKLCSLYIICHLVNLQCQNNTSHEIM</sequence>
<evidence type="ECO:0000313" key="11">
    <source>
        <dbReference type="Ensembl" id="ENSAOCP00000049187.1"/>
    </source>
</evidence>
<keyword evidence="12" id="KW-1185">Reference proteome</keyword>
<dbReference type="AlphaFoldDB" id="A0AAQ5Y882"/>
<evidence type="ECO:0000256" key="1">
    <source>
        <dbReference type="ARBA" id="ARBA00004123"/>
    </source>
</evidence>
<comment type="subcellular location">
    <subcellularLocation>
        <location evidence="1">Nucleus</location>
    </subcellularLocation>
</comment>
<feature type="domain" description="C2H2-type" evidence="10">
    <location>
        <begin position="19"/>
        <end position="46"/>
    </location>
</feature>
<protein>
    <recommendedName>
        <fullName evidence="10">C2H2-type domain-containing protein</fullName>
    </recommendedName>
</protein>
<keyword evidence="3" id="KW-0677">Repeat</keyword>
<reference evidence="11" key="2">
    <citation type="submission" date="2025-08" db="UniProtKB">
        <authorList>
            <consortium name="Ensembl"/>
        </authorList>
    </citation>
    <scope>IDENTIFICATION</scope>
</reference>